<dbReference type="GO" id="GO:0016788">
    <property type="term" value="F:hydrolase activity, acting on ester bonds"/>
    <property type="evidence" value="ECO:0007669"/>
    <property type="project" value="UniProtKB-ARBA"/>
</dbReference>
<keyword evidence="3" id="KW-1185">Reference proteome</keyword>
<evidence type="ECO:0000313" key="3">
    <source>
        <dbReference type="Proteomes" id="UP000221168"/>
    </source>
</evidence>
<proteinExistence type="predicted"/>
<dbReference type="Gene3D" id="3.40.50.1110">
    <property type="entry name" value="SGNH hydrolase"/>
    <property type="match status" value="1"/>
</dbReference>
<dbReference type="Pfam" id="PF13472">
    <property type="entry name" value="Lipase_GDSL_2"/>
    <property type="match status" value="1"/>
</dbReference>
<organism evidence="2 3">
    <name type="scientific">Zhengella mangrovi</name>
    <dbReference type="NCBI Taxonomy" id="1982044"/>
    <lineage>
        <taxon>Bacteria</taxon>
        <taxon>Pseudomonadati</taxon>
        <taxon>Pseudomonadota</taxon>
        <taxon>Alphaproteobacteria</taxon>
        <taxon>Hyphomicrobiales</taxon>
        <taxon>Notoacmeibacteraceae</taxon>
        <taxon>Zhengella</taxon>
    </lineage>
</organism>
<accession>A0A2G1QQI8</accession>
<reference evidence="2 3" key="1">
    <citation type="submission" date="2017-10" db="EMBL/GenBank/DDBJ databases">
        <title>Sedimentibacterium mangrovi gen. nov., sp. nov., a novel member of family Phyllobacteriacea isolated from mangrove sediment.</title>
        <authorList>
            <person name="Liao H."/>
            <person name="Tian Y."/>
        </authorList>
    </citation>
    <scope>NUCLEOTIDE SEQUENCE [LARGE SCALE GENOMIC DNA]</scope>
    <source>
        <strain evidence="2 3">X9-2-2</strain>
    </source>
</reference>
<gene>
    <name evidence="2" type="ORF">CSC94_08555</name>
</gene>
<dbReference type="OrthoDB" id="7985403at2"/>
<dbReference type="SUPFAM" id="SSF52266">
    <property type="entry name" value="SGNH hydrolase"/>
    <property type="match status" value="1"/>
</dbReference>
<dbReference type="AlphaFoldDB" id="A0A2G1QQI8"/>
<feature type="domain" description="SGNH hydrolase-type esterase" evidence="1">
    <location>
        <begin position="361"/>
        <end position="522"/>
    </location>
</feature>
<comment type="caution">
    <text evidence="2">The sequence shown here is derived from an EMBL/GenBank/DDBJ whole genome shotgun (WGS) entry which is preliminary data.</text>
</comment>
<evidence type="ECO:0000259" key="1">
    <source>
        <dbReference type="Pfam" id="PF13472"/>
    </source>
</evidence>
<dbReference type="EMBL" id="PDVP01000003">
    <property type="protein sequence ID" value="PHP67731.1"/>
    <property type="molecule type" value="Genomic_DNA"/>
</dbReference>
<sequence>MKSGLKTVSVLLAAVALTVVIAPRGNMSSTLTARMATVQDDCTAARSGKPCRHDVLAEAMKTRLPDLRATALARRQAETLSAAWTTRVREAGRDMAGPEARRIRVSQAESLRARIIASQDRREAALRRERELREARAGARLARLISPDAILPHGSLKRDRIEPKPERPLPEVEPHLPAIERIRARFRTLASADRKRPLTVLHIGDSHVASDSFTSGIRDILQARYGDAGRGQMIPPDAFKYAYVDQISQKAAGRWRSKTALKYKHGPFGLSGVNLASSARNARLTMDTKSGDFDWVAVTVATGPDQGRFALTVGDRTEQFSARGEAGSAQTFRMAARGDSATLTVLGGGNVQVLDWASGKEEPGVRYVNFGLIGATAAITKRMDRKLIAENLKAINPDVIVFGYATNDGFDDNFDTGSYLAMVRDLYQRMKAQAPKADWVFLGAADGLRQRGKGSSACGGGWRTPPKLAAHRKAMAQFARDNDAAYWDWAEFMGGACSANRWAKRDLMARDRVHFTRSGYRRSAEAFAEWLSLDTPEQAVVALSQ</sequence>
<protein>
    <recommendedName>
        <fullName evidence="1">SGNH hydrolase-type esterase domain-containing protein</fullName>
    </recommendedName>
</protein>
<evidence type="ECO:0000313" key="2">
    <source>
        <dbReference type="EMBL" id="PHP67731.1"/>
    </source>
</evidence>
<dbReference type="InterPro" id="IPR036514">
    <property type="entry name" value="SGNH_hydro_sf"/>
</dbReference>
<dbReference type="InterPro" id="IPR013830">
    <property type="entry name" value="SGNH_hydro"/>
</dbReference>
<dbReference type="Gene3D" id="2.60.120.1360">
    <property type="match status" value="1"/>
</dbReference>
<name>A0A2G1QQI8_9HYPH</name>
<dbReference type="Proteomes" id="UP000221168">
    <property type="component" value="Unassembled WGS sequence"/>
</dbReference>